<sequence>MPILSKFIPVAVLRAHSVIECVPALLQTKIKYTRGFATKQDSSLSKSNERADVSTDVRPLGEKIKETTKTVSYTGVILIGLGATGIIFFYVFRELFSSNSPNSIYSEALEKCKNDPRVEDALGAPIKGYGEETTRRRRTHVSHAIYYKDGVKHMRMRFYIKGIRNKGVVELDMKQNEYGNYQCRYLLVQLDDFTGKTFIIEDNRAELDNSKPEFGGQLPTLTLTQ</sequence>
<organism evidence="1 2">
    <name type="scientific">Dendrolimus kikuchii</name>
    <dbReference type="NCBI Taxonomy" id="765133"/>
    <lineage>
        <taxon>Eukaryota</taxon>
        <taxon>Metazoa</taxon>
        <taxon>Ecdysozoa</taxon>
        <taxon>Arthropoda</taxon>
        <taxon>Hexapoda</taxon>
        <taxon>Insecta</taxon>
        <taxon>Pterygota</taxon>
        <taxon>Neoptera</taxon>
        <taxon>Endopterygota</taxon>
        <taxon>Lepidoptera</taxon>
        <taxon>Glossata</taxon>
        <taxon>Ditrysia</taxon>
        <taxon>Bombycoidea</taxon>
        <taxon>Lasiocampidae</taxon>
        <taxon>Dendrolimus</taxon>
    </lineage>
</organism>
<reference evidence="1 2" key="1">
    <citation type="journal article" date="2021" name="Front. Genet.">
        <title>Chromosome-Level Genome Assembly Reveals Significant Gene Expansion in the Toll and IMD Signaling Pathways of Dendrolimus kikuchii.</title>
        <authorList>
            <person name="Zhou J."/>
            <person name="Wu P."/>
            <person name="Xiong Z."/>
            <person name="Liu N."/>
            <person name="Zhao N."/>
            <person name="Ji M."/>
            <person name="Qiu Y."/>
            <person name="Yang B."/>
        </authorList>
    </citation>
    <scope>NUCLEOTIDE SEQUENCE [LARGE SCALE GENOMIC DNA]</scope>
    <source>
        <strain evidence="1">Ann1</strain>
    </source>
</reference>
<protein>
    <submittedName>
        <fullName evidence="1">Uncharacterized protein</fullName>
    </submittedName>
</protein>
<accession>A0ACC1DDQ9</accession>
<gene>
    <name evidence="1" type="ORF">K1T71_002692</name>
</gene>
<keyword evidence="2" id="KW-1185">Reference proteome</keyword>
<dbReference type="Proteomes" id="UP000824533">
    <property type="component" value="Linkage Group LG04"/>
</dbReference>
<name>A0ACC1DDQ9_9NEOP</name>
<proteinExistence type="predicted"/>
<evidence type="ECO:0000313" key="2">
    <source>
        <dbReference type="Proteomes" id="UP000824533"/>
    </source>
</evidence>
<comment type="caution">
    <text evidence="1">The sequence shown here is derived from an EMBL/GenBank/DDBJ whole genome shotgun (WGS) entry which is preliminary data.</text>
</comment>
<evidence type="ECO:0000313" key="1">
    <source>
        <dbReference type="EMBL" id="KAJ0181970.1"/>
    </source>
</evidence>
<dbReference type="EMBL" id="CM034390">
    <property type="protein sequence ID" value="KAJ0181970.1"/>
    <property type="molecule type" value="Genomic_DNA"/>
</dbReference>